<proteinExistence type="predicted"/>
<reference evidence="1" key="1">
    <citation type="submission" date="2022-11" db="EMBL/GenBank/DDBJ databases">
        <authorList>
            <person name="Kikuchi T."/>
        </authorList>
    </citation>
    <scope>NUCLEOTIDE SEQUENCE</scope>
    <source>
        <strain evidence="1">PS1010</strain>
    </source>
</reference>
<evidence type="ECO:0000313" key="2">
    <source>
        <dbReference type="Proteomes" id="UP001152747"/>
    </source>
</evidence>
<gene>
    <name evidence="1" type="ORF">CAMP_LOCUS2468</name>
</gene>
<comment type="caution">
    <text evidence="1">The sequence shown here is derived from an EMBL/GenBank/DDBJ whole genome shotgun (WGS) entry which is preliminary data.</text>
</comment>
<name>A0A9P1I7V4_9PELO</name>
<protein>
    <submittedName>
        <fullName evidence="1">Uncharacterized protein</fullName>
    </submittedName>
</protein>
<organism evidence="1 2">
    <name type="scientific">Caenorhabditis angaria</name>
    <dbReference type="NCBI Taxonomy" id="860376"/>
    <lineage>
        <taxon>Eukaryota</taxon>
        <taxon>Metazoa</taxon>
        <taxon>Ecdysozoa</taxon>
        <taxon>Nematoda</taxon>
        <taxon>Chromadorea</taxon>
        <taxon>Rhabditida</taxon>
        <taxon>Rhabditina</taxon>
        <taxon>Rhabditomorpha</taxon>
        <taxon>Rhabditoidea</taxon>
        <taxon>Rhabditidae</taxon>
        <taxon>Peloderinae</taxon>
        <taxon>Caenorhabditis</taxon>
    </lineage>
</organism>
<evidence type="ECO:0000313" key="1">
    <source>
        <dbReference type="EMBL" id="CAI5439831.1"/>
    </source>
</evidence>
<dbReference type="EMBL" id="CANHGI010000001">
    <property type="protein sequence ID" value="CAI5439831.1"/>
    <property type="molecule type" value="Genomic_DNA"/>
</dbReference>
<accession>A0A9P1I7V4</accession>
<dbReference type="AlphaFoldDB" id="A0A9P1I7V4"/>
<sequence length="174" mass="20642">MKGYRSWKSDYLKSVVRKHVYRDKISAKFENSKSQSISKSMQILFEEDEMYETYPRSEKLLESLEALQTFSNSSQYFEGGLNYERRHFRWVKDQKGIEFITKYDALGWFYQKKMSEFLDNYAKNGKIYVKRKILSKSLSEIINNVVMSDKKFMKLCANLEGSKFSEKNIGEFGV</sequence>
<keyword evidence="2" id="KW-1185">Reference proteome</keyword>
<dbReference type="Proteomes" id="UP001152747">
    <property type="component" value="Unassembled WGS sequence"/>
</dbReference>